<accession>A0A387H2T4</accession>
<reference evidence="3 4" key="1">
    <citation type="submission" date="2018-10" db="EMBL/GenBank/DDBJ databases">
        <title>Relationship between Morphology and Antimicrobial Activity in Streptomyces.</title>
        <authorList>
            <person name="Kang H.J."/>
            <person name="Kim S.B."/>
        </authorList>
    </citation>
    <scope>NUCLEOTIDE SEQUENCE [LARGE SCALE GENOMIC DNA]</scope>
    <source>
        <strain evidence="3 4">BH38</strain>
    </source>
</reference>
<dbReference type="Pfam" id="PF12642">
    <property type="entry name" value="TpcC"/>
    <property type="match status" value="1"/>
</dbReference>
<proteinExistence type="predicted"/>
<gene>
    <name evidence="3" type="ORF">DWB77_00073</name>
</gene>
<keyword evidence="2" id="KW-0812">Transmembrane</keyword>
<evidence type="ECO:0000256" key="1">
    <source>
        <dbReference type="SAM" id="MobiDB-lite"/>
    </source>
</evidence>
<dbReference type="EMBL" id="CP032698">
    <property type="protein sequence ID" value="AYG77966.1"/>
    <property type="molecule type" value="Genomic_DNA"/>
</dbReference>
<feature type="region of interest" description="Disordered" evidence="1">
    <location>
        <begin position="55"/>
        <end position="75"/>
    </location>
</feature>
<dbReference type="AlphaFoldDB" id="A0A387H2T4"/>
<organism evidence="3 4">
    <name type="scientific">Streptomyces hundungensis</name>
    <dbReference type="NCBI Taxonomy" id="1077946"/>
    <lineage>
        <taxon>Bacteria</taxon>
        <taxon>Bacillati</taxon>
        <taxon>Actinomycetota</taxon>
        <taxon>Actinomycetes</taxon>
        <taxon>Kitasatosporales</taxon>
        <taxon>Streptomycetaceae</taxon>
        <taxon>Streptomyces</taxon>
    </lineage>
</organism>
<feature type="transmembrane region" description="Helical" evidence="2">
    <location>
        <begin position="33"/>
        <end position="51"/>
    </location>
</feature>
<keyword evidence="2" id="KW-1133">Transmembrane helix</keyword>
<dbReference type="OrthoDB" id="3852226at2"/>
<evidence type="ECO:0008006" key="5">
    <source>
        <dbReference type="Google" id="ProtNLM"/>
    </source>
</evidence>
<dbReference type="Proteomes" id="UP000271554">
    <property type="component" value="Chromosome"/>
</dbReference>
<dbReference type="InterPro" id="IPR024735">
    <property type="entry name" value="TcpC"/>
</dbReference>
<protein>
    <recommendedName>
        <fullName evidence="5">Conjugative transposon protein TcpC</fullName>
    </recommendedName>
</protein>
<evidence type="ECO:0000313" key="4">
    <source>
        <dbReference type="Proteomes" id="UP000271554"/>
    </source>
</evidence>
<sequence>MSPATQASGGQEPPMAAGVALARMRRQVRLGRWGVWVALACGPLALAAAAMPSPDASAAAAPAPSSSTVRTPAATDPSGYAELYLAAWLRSTGSDENSAQARLAQALAPSVALPRPEGAQPVLERAVAVRSAQRERGQWSVTVAAQYADFSVRYFAVPVVAGSDGGSFAVTGAPGQVAGPTPAKTPESAYGVSLPTKGVLAATVGEFLRAYLTGLGQVDRYLAPGVQLAALSGTSYTDLQVEQATAVEEAASAGTVPADGTRVRVQVQVTAHDKSGAWPMTYELTLTARAGRWEVSAFATASVTGGGSRS</sequence>
<keyword evidence="2" id="KW-0472">Membrane</keyword>
<evidence type="ECO:0000313" key="3">
    <source>
        <dbReference type="EMBL" id="AYG77966.1"/>
    </source>
</evidence>
<keyword evidence="4" id="KW-1185">Reference proteome</keyword>
<dbReference type="KEGG" id="shun:DWB77_00073"/>
<evidence type="ECO:0000256" key="2">
    <source>
        <dbReference type="SAM" id="Phobius"/>
    </source>
</evidence>
<name>A0A387H2T4_9ACTN</name>